<evidence type="ECO:0000313" key="2">
    <source>
        <dbReference type="Proteomes" id="UP001057402"/>
    </source>
</evidence>
<proteinExistence type="predicted"/>
<organism evidence="1 2">
    <name type="scientific">Melastoma candidum</name>
    <dbReference type="NCBI Taxonomy" id="119954"/>
    <lineage>
        <taxon>Eukaryota</taxon>
        <taxon>Viridiplantae</taxon>
        <taxon>Streptophyta</taxon>
        <taxon>Embryophyta</taxon>
        <taxon>Tracheophyta</taxon>
        <taxon>Spermatophyta</taxon>
        <taxon>Magnoliopsida</taxon>
        <taxon>eudicotyledons</taxon>
        <taxon>Gunneridae</taxon>
        <taxon>Pentapetalae</taxon>
        <taxon>rosids</taxon>
        <taxon>malvids</taxon>
        <taxon>Myrtales</taxon>
        <taxon>Melastomataceae</taxon>
        <taxon>Melastomatoideae</taxon>
        <taxon>Melastomateae</taxon>
        <taxon>Melastoma</taxon>
    </lineage>
</organism>
<accession>A0ACB9KZD6</accession>
<reference evidence="2" key="1">
    <citation type="journal article" date="2023" name="Front. Plant Sci.">
        <title>Chromosomal-level genome assembly of Melastoma candidum provides insights into trichome evolution.</title>
        <authorList>
            <person name="Zhong Y."/>
            <person name="Wu W."/>
            <person name="Sun C."/>
            <person name="Zou P."/>
            <person name="Liu Y."/>
            <person name="Dai S."/>
            <person name="Zhou R."/>
        </authorList>
    </citation>
    <scope>NUCLEOTIDE SEQUENCE [LARGE SCALE GENOMIC DNA]</scope>
</reference>
<protein>
    <submittedName>
        <fullName evidence="1">Uncharacterized protein</fullName>
    </submittedName>
</protein>
<sequence>MDKLLELVFIPCPGMGHLIPMLETATRLASHDPRVSITFLVMKLSSDTKIDLYTRSMASALGQRVMVQYLPQQDEPVANNPIEYLIKLVESHKPDVIDAVRDLPRVSAFVVDMMCGTMMDVARSIGVPSYVFFPSNASSLSLLFYLQEMHDRYGKCLTEYADSSDMLDFPSFVNPLPAKVLPSVMIIKELMDIGLGWTREFKESKGMLVNTFVELEAASIKYLSDLDVPPIYPIGPIVRSKTVESNSTSSPGGSHAEIFKWLDNQPDSSVLLLCFGSIGSFCKDQVKEISIALENTGYRFLWSLKQPPNDTDVNIPDDYPSFDGILPEGFLERTVGMGKVIGWAPQAEILAHRSVGGFISHCGWNSILESMWFGVPIATWSLYSEQQFNAFLMVKELGLSVEIRIDYNLNFNPMLVQAEDIEKGIREVMKEEGETRKRVKEMSEAGKKALQEHGSSNMSLEKFIHDVIDATSC</sequence>
<keyword evidence="2" id="KW-1185">Reference proteome</keyword>
<gene>
    <name evidence="1" type="ORF">MLD38_038311</name>
</gene>
<name>A0ACB9KZD6_9MYRT</name>
<evidence type="ECO:0000313" key="1">
    <source>
        <dbReference type="EMBL" id="KAI4302585.1"/>
    </source>
</evidence>
<dbReference type="Proteomes" id="UP001057402">
    <property type="component" value="Chromosome 12"/>
</dbReference>
<dbReference type="EMBL" id="CM042891">
    <property type="protein sequence ID" value="KAI4302585.1"/>
    <property type="molecule type" value="Genomic_DNA"/>
</dbReference>
<comment type="caution">
    <text evidence="1">The sequence shown here is derived from an EMBL/GenBank/DDBJ whole genome shotgun (WGS) entry which is preliminary data.</text>
</comment>